<comment type="catalytic activity">
    <reaction evidence="10">
        <text>N(6)-(1,2-dicarboxyethyl)-AMP = fumarate + AMP</text>
        <dbReference type="Rhea" id="RHEA:16853"/>
        <dbReference type="ChEBI" id="CHEBI:29806"/>
        <dbReference type="ChEBI" id="CHEBI:57567"/>
        <dbReference type="ChEBI" id="CHEBI:456215"/>
        <dbReference type="EC" id="4.3.2.2"/>
    </reaction>
    <physiologicalReaction direction="left-to-right" evidence="10">
        <dbReference type="Rhea" id="RHEA:16854"/>
    </physiologicalReaction>
</comment>
<evidence type="ECO:0000256" key="5">
    <source>
        <dbReference type="ARBA" id="ARBA00017058"/>
    </source>
</evidence>
<gene>
    <name evidence="12" type="ORF">UFOPK2658_00686</name>
    <name evidence="13" type="ORF">UFOPK2880_01354</name>
    <name evidence="14" type="ORF">UFOPK3304_01450</name>
    <name evidence="15" type="ORF">UFOPK4134_01394</name>
</gene>
<evidence type="ECO:0000256" key="8">
    <source>
        <dbReference type="ARBA" id="ARBA00024477"/>
    </source>
</evidence>
<dbReference type="NCBIfam" id="TIGR00928">
    <property type="entry name" value="purB"/>
    <property type="match status" value="1"/>
</dbReference>
<name>A0A6J6W8P9_9ZZZZ</name>
<dbReference type="InterPro" id="IPR019468">
    <property type="entry name" value="AdenyloSucc_lyase_C"/>
</dbReference>
<dbReference type="GO" id="GO:0006189">
    <property type="term" value="P:'de novo' IMP biosynthetic process"/>
    <property type="evidence" value="ECO:0007669"/>
    <property type="project" value="UniProtKB-UniPathway"/>
</dbReference>
<dbReference type="InterPro" id="IPR008948">
    <property type="entry name" value="L-Aspartase-like"/>
</dbReference>
<evidence type="ECO:0000256" key="7">
    <source>
        <dbReference type="ARBA" id="ARBA00023239"/>
    </source>
</evidence>
<dbReference type="EMBL" id="CAFBPS010000126">
    <property type="protein sequence ID" value="CAB5034871.1"/>
    <property type="molecule type" value="Genomic_DNA"/>
</dbReference>
<evidence type="ECO:0000256" key="3">
    <source>
        <dbReference type="ARBA" id="ARBA00008273"/>
    </source>
</evidence>
<evidence type="ECO:0000313" key="13">
    <source>
        <dbReference type="EMBL" id="CAB4779706.1"/>
    </source>
</evidence>
<dbReference type="InterPro" id="IPR022761">
    <property type="entry name" value="Fumarate_lyase_N"/>
</dbReference>
<accession>A0A6J6W8P9</accession>
<keyword evidence="7" id="KW-0456">Lyase</keyword>
<evidence type="ECO:0000313" key="12">
    <source>
        <dbReference type="EMBL" id="CAB4715898.1"/>
    </source>
</evidence>
<evidence type="ECO:0000256" key="4">
    <source>
        <dbReference type="ARBA" id="ARBA00012339"/>
    </source>
</evidence>
<feature type="domain" description="Adenylosuccinate lyase C-terminal" evidence="11">
    <location>
        <begin position="353"/>
        <end position="432"/>
    </location>
</feature>
<evidence type="ECO:0000313" key="15">
    <source>
        <dbReference type="EMBL" id="CAB5034871.1"/>
    </source>
</evidence>
<dbReference type="GO" id="GO:0004018">
    <property type="term" value="F:N6-(1,2-dicarboxyethyl)AMP AMP-lyase (fumarate-forming) activity"/>
    <property type="evidence" value="ECO:0007669"/>
    <property type="project" value="InterPro"/>
</dbReference>
<dbReference type="EMBL" id="CAFBLJ010000092">
    <property type="protein sequence ID" value="CAB4878858.1"/>
    <property type="molecule type" value="Genomic_DNA"/>
</dbReference>
<dbReference type="InterPro" id="IPR020557">
    <property type="entry name" value="Fumarate_lyase_CS"/>
</dbReference>
<dbReference type="InterPro" id="IPR024083">
    <property type="entry name" value="Fumarase/histidase_N"/>
</dbReference>
<evidence type="ECO:0000256" key="9">
    <source>
        <dbReference type="ARBA" id="ARBA00030717"/>
    </source>
</evidence>
<dbReference type="SUPFAM" id="SSF48557">
    <property type="entry name" value="L-aspartase-like"/>
    <property type="match status" value="1"/>
</dbReference>
<dbReference type="Gene3D" id="1.20.200.10">
    <property type="entry name" value="Fumarase/aspartase (Central domain)"/>
    <property type="match status" value="1"/>
</dbReference>
<dbReference type="Gene3D" id="1.10.275.10">
    <property type="entry name" value="Fumarase/aspartase (N-terminal domain)"/>
    <property type="match status" value="1"/>
</dbReference>
<evidence type="ECO:0000256" key="2">
    <source>
        <dbReference type="ARBA" id="ARBA00004734"/>
    </source>
</evidence>
<dbReference type="Pfam" id="PF10397">
    <property type="entry name" value="ADSL_C"/>
    <property type="match status" value="1"/>
</dbReference>
<dbReference type="CDD" id="cd01360">
    <property type="entry name" value="Adenylsuccinate_lyase_1"/>
    <property type="match status" value="1"/>
</dbReference>
<dbReference type="PROSITE" id="PS00163">
    <property type="entry name" value="FUMARATE_LYASES"/>
    <property type="match status" value="1"/>
</dbReference>
<dbReference type="PRINTS" id="PR00149">
    <property type="entry name" value="FUMRATELYASE"/>
</dbReference>
<comment type="catalytic activity">
    <reaction evidence="8">
        <text>(2S)-2-[5-amino-1-(5-phospho-beta-D-ribosyl)imidazole-4-carboxamido]succinate = 5-amino-1-(5-phospho-beta-D-ribosyl)imidazole-4-carboxamide + fumarate</text>
        <dbReference type="Rhea" id="RHEA:23920"/>
        <dbReference type="ChEBI" id="CHEBI:29806"/>
        <dbReference type="ChEBI" id="CHEBI:58443"/>
        <dbReference type="ChEBI" id="CHEBI:58475"/>
        <dbReference type="EC" id="4.3.2.2"/>
    </reaction>
    <physiologicalReaction direction="left-to-right" evidence="8">
        <dbReference type="Rhea" id="RHEA:23921"/>
    </physiologicalReaction>
</comment>
<dbReference type="UniPathway" id="UPA00074">
    <property type="reaction ID" value="UER00132"/>
</dbReference>
<dbReference type="InterPro" id="IPR000362">
    <property type="entry name" value="Fumarate_lyase_fam"/>
</dbReference>
<dbReference type="EMBL" id="CAEZYH010000020">
    <property type="protein sequence ID" value="CAB4715898.1"/>
    <property type="molecule type" value="Genomic_DNA"/>
</dbReference>
<dbReference type="FunFam" id="1.20.200.10:FF:000008">
    <property type="entry name" value="Adenylosuccinate lyase"/>
    <property type="match status" value="1"/>
</dbReference>
<dbReference type="SMART" id="SM00998">
    <property type="entry name" value="ADSL_C"/>
    <property type="match status" value="1"/>
</dbReference>
<dbReference type="EC" id="4.3.2.2" evidence="4"/>
<keyword evidence="6" id="KW-0658">Purine biosynthesis</keyword>
<dbReference type="GO" id="GO:0005829">
    <property type="term" value="C:cytosol"/>
    <property type="evidence" value="ECO:0007669"/>
    <property type="project" value="TreeGrafter"/>
</dbReference>
<evidence type="ECO:0000256" key="6">
    <source>
        <dbReference type="ARBA" id="ARBA00022755"/>
    </source>
</evidence>
<dbReference type="AlphaFoldDB" id="A0A6J6W8P9"/>
<evidence type="ECO:0000256" key="10">
    <source>
        <dbReference type="ARBA" id="ARBA00049115"/>
    </source>
</evidence>
<dbReference type="Pfam" id="PF00206">
    <property type="entry name" value="Lyase_1"/>
    <property type="match status" value="1"/>
</dbReference>
<sequence>MIPRYSLPEMESIFSDESRFGRWVEIELLATEAHSALGIVPAADAATCRSNSPVVDARFIDDVLDREKITDHDVAAFVDILQARIGGTAGAWVHYGLTSSDIVDTAWCWMLRDAADLLIDASSKLLRVVVSLAKAHRDTVMIGRTHGVHAEPTTFGAKVALWALQIDRDRSRLIAARENIAVCKLSGAVGTYSNVDPKVEQHVAHALGLKAVPATQVISRDRHAEYMWACAAVGNTCEMIAVELRHLQRTEVREVEEGFKAGQKGSSAMPHKRNPISAETITGLSRVLRGNLQAAMQDVALWHERDISHSSVERVVLPDSSLMAHYVMHRLRRLLEGLQVSPERMKQNLYSSHGLVFSQPVLLALVQSGLTRDEAYRIVQEAAATSWERSQDFRTVLEADSRLERVDKKVLDEAFDLKRSLVHIGQVFTALDALDV</sequence>
<dbReference type="GO" id="GO:0044208">
    <property type="term" value="P:'de novo' AMP biosynthetic process"/>
    <property type="evidence" value="ECO:0007669"/>
    <property type="project" value="UniProtKB-UniPathway"/>
</dbReference>
<dbReference type="Gene3D" id="1.10.40.30">
    <property type="entry name" value="Fumarase/aspartase (C-terminal domain)"/>
    <property type="match status" value="1"/>
</dbReference>
<evidence type="ECO:0000259" key="11">
    <source>
        <dbReference type="SMART" id="SM00998"/>
    </source>
</evidence>
<reference evidence="13" key="1">
    <citation type="submission" date="2020-05" db="EMBL/GenBank/DDBJ databases">
        <authorList>
            <person name="Chiriac C."/>
            <person name="Salcher M."/>
            <person name="Ghai R."/>
            <person name="Kavagutti S V."/>
        </authorList>
    </citation>
    <scope>NUCLEOTIDE SEQUENCE</scope>
</reference>
<dbReference type="PANTHER" id="PTHR43172:SF1">
    <property type="entry name" value="ADENYLOSUCCINATE LYASE"/>
    <property type="match status" value="1"/>
</dbReference>
<dbReference type="PRINTS" id="PR00145">
    <property type="entry name" value="ARGSUCLYASE"/>
</dbReference>
<proteinExistence type="inferred from homology"/>
<evidence type="ECO:0000256" key="1">
    <source>
        <dbReference type="ARBA" id="ARBA00004706"/>
    </source>
</evidence>
<dbReference type="UniPathway" id="UPA00075">
    <property type="reaction ID" value="UER00336"/>
</dbReference>
<comment type="similarity">
    <text evidence="3">Belongs to the lyase 1 family. Adenylosuccinate lyase subfamily.</text>
</comment>
<dbReference type="GO" id="GO:0070626">
    <property type="term" value="F:(S)-2-(5-amino-1-(5-phospho-D-ribosyl)imidazole-4-carboxamido) succinate lyase (fumarate-forming) activity"/>
    <property type="evidence" value="ECO:0007669"/>
    <property type="project" value="TreeGrafter"/>
</dbReference>
<evidence type="ECO:0000313" key="14">
    <source>
        <dbReference type="EMBL" id="CAB4878858.1"/>
    </source>
</evidence>
<dbReference type="InterPro" id="IPR004769">
    <property type="entry name" value="Pur_lyase"/>
</dbReference>
<protein>
    <recommendedName>
        <fullName evidence="5">Adenylosuccinate lyase</fullName>
        <ecNumber evidence="4">4.3.2.2</ecNumber>
    </recommendedName>
    <alternativeName>
        <fullName evidence="9">Adenylosuccinase</fullName>
    </alternativeName>
</protein>
<dbReference type="PANTHER" id="PTHR43172">
    <property type="entry name" value="ADENYLOSUCCINATE LYASE"/>
    <property type="match status" value="1"/>
</dbReference>
<organism evidence="13">
    <name type="scientific">freshwater metagenome</name>
    <dbReference type="NCBI Taxonomy" id="449393"/>
    <lineage>
        <taxon>unclassified sequences</taxon>
        <taxon>metagenomes</taxon>
        <taxon>ecological metagenomes</taxon>
    </lineage>
</organism>
<comment type="pathway">
    <text evidence="1">Purine metabolism; IMP biosynthesis via de novo pathway; 5-amino-1-(5-phospho-D-ribosyl)imidazole-4-carboxamide from 5-amino-1-(5-phospho-D-ribosyl)imidazole-4-carboxylate: step 2/2.</text>
</comment>
<dbReference type="EMBL" id="CAEZZP010000098">
    <property type="protein sequence ID" value="CAB4779706.1"/>
    <property type="molecule type" value="Genomic_DNA"/>
</dbReference>
<comment type="pathway">
    <text evidence="2">Purine metabolism; AMP biosynthesis via de novo pathway; AMP from IMP: step 2/2.</text>
</comment>